<sequence>MTALIIKWNIKANFKFFCILIYALKIKDQISWLLFSSISEFLRNIVKKLRYEFLKNPTRLGLCYEHDF</sequence>
<comment type="caution">
    <text evidence="1">The sequence shown here is derived from an EMBL/GenBank/DDBJ whole genome shotgun (WGS) entry which is preliminary data.</text>
</comment>
<keyword evidence="2" id="KW-1185">Reference proteome</keyword>
<accession>A0A3M7T3K0</accession>
<dbReference type="EMBL" id="REGN01000347">
    <property type="protein sequence ID" value="RNA42603.1"/>
    <property type="molecule type" value="Genomic_DNA"/>
</dbReference>
<organism evidence="1 2">
    <name type="scientific">Brachionus plicatilis</name>
    <name type="common">Marine rotifer</name>
    <name type="synonym">Brachionus muelleri</name>
    <dbReference type="NCBI Taxonomy" id="10195"/>
    <lineage>
        <taxon>Eukaryota</taxon>
        <taxon>Metazoa</taxon>
        <taxon>Spiralia</taxon>
        <taxon>Gnathifera</taxon>
        <taxon>Rotifera</taxon>
        <taxon>Eurotatoria</taxon>
        <taxon>Monogononta</taxon>
        <taxon>Pseudotrocha</taxon>
        <taxon>Ploima</taxon>
        <taxon>Brachionidae</taxon>
        <taxon>Brachionus</taxon>
    </lineage>
</organism>
<dbReference type="Proteomes" id="UP000276133">
    <property type="component" value="Unassembled WGS sequence"/>
</dbReference>
<evidence type="ECO:0000313" key="1">
    <source>
        <dbReference type="EMBL" id="RNA42603.1"/>
    </source>
</evidence>
<protein>
    <submittedName>
        <fullName evidence="1">Uncharacterized protein</fullName>
    </submittedName>
</protein>
<dbReference type="AlphaFoldDB" id="A0A3M7T3K0"/>
<gene>
    <name evidence="1" type="ORF">BpHYR1_015799</name>
</gene>
<name>A0A3M7T3K0_BRAPC</name>
<reference evidence="1 2" key="1">
    <citation type="journal article" date="2018" name="Sci. Rep.">
        <title>Genomic signatures of local adaptation to the degree of environmental predictability in rotifers.</title>
        <authorList>
            <person name="Franch-Gras L."/>
            <person name="Hahn C."/>
            <person name="Garcia-Roger E.M."/>
            <person name="Carmona M.J."/>
            <person name="Serra M."/>
            <person name="Gomez A."/>
        </authorList>
    </citation>
    <scope>NUCLEOTIDE SEQUENCE [LARGE SCALE GENOMIC DNA]</scope>
    <source>
        <strain evidence="1">HYR1</strain>
    </source>
</reference>
<proteinExistence type="predicted"/>
<evidence type="ECO:0000313" key="2">
    <source>
        <dbReference type="Proteomes" id="UP000276133"/>
    </source>
</evidence>